<evidence type="ECO:0000313" key="2">
    <source>
        <dbReference type="EMBL" id="MBK8573525.1"/>
    </source>
</evidence>
<evidence type="ECO:0000256" key="1">
    <source>
        <dbReference type="SAM" id="SignalP"/>
    </source>
</evidence>
<protein>
    <recommendedName>
        <fullName evidence="4">Autotransporter domain-containing protein</fullName>
    </recommendedName>
</protein>
<feature type="chain" id="PRO_5036813927" description="Autotransporter domain-containing protein" evidence="1">
    <location>
        <begin position="16"/>
        <end position="328"/>
    </location>
</feature>
<dbReference type="Proteomes" id="UP000709959">
    <property type="component" value="Unassembled WGS sequence"/>
</dbReference>
<sequence length="328" mass="35573">MKWIVLVAASLPALAQSMPGLETAPSRPPNLTLKLGGLVDSAEGRDLHGRLSWSPSGSLTLFLSGVRSNLASTVQAPSPDGSTTTTTTTSLGGDQSFGMFDLGLRYDQTDMSNLLTYKRFAIQPAFDVGDWRLGFELSTRTTEFDRLHFTSRPISTPTGTVYVTGYADLRVTDTGLGANVDYLGEVWRSYASYTHYDYGSLHGETDVGRIRNSAGGVSPEVFRALSGRLVSWLERISASRVGGSASLLDWTATVGLEADLKRTRWGLEATRDVDHMTGESSDTLTGTAGWKVNSRFLLELQLGATRSETFGTDRFAGLTFTLRTRPGF</sequence>
<organism evidence="2 3">
    <name type="scientific">Candidatus Geothrix odensensis</name>
    <dbReference type="NCBI Taxonomy" id="2954440"/>
    <lineage>
        <taxon>Bacteria</taxon>
        <taxon>Pseudomonadati</taxon>
        <taxon>Acidobacteriota</taxon>
        <taxon>Holophagae</taxon>
        <taxon>Holophagales</taxon>
        <taxon>Holophagaceae</taxon>
        <taxon>Geothrix</taxon>
    </lineage>
</organism>
<feature type="signal peptide" evidence="1">
    <location>
        <begin position="1"/>
        <end position="15"/>
    </location>
</feature>
<evidence type="ECO:0000313" key="3">
    <source>
        <dbReference type="Proteomes" id="UP000709959"/>
    </source>
</evidence>
<name>A0A936F4A1_9BACT</name>
<evidence type="ECO:0008006" key="4">
    <source>
        <dbReference type="Google" id="ProtNLM"/>
    </source>
</evidence>
<gene>
    <name evidence="2" type="ORF">IPN91_13030</name>
</gene>
<accession>A0A936F4A1</accession>
<dbReference type="EMBL" id="JADKCH010000021">
    <property type="protein sequence ID" value="MBK8573525.1"/>
    <property type="molecule type" value="Genomic_DNA"/>
</dbReference>
<dbReference type="AlphaFoldDB" id="A0A936F4A1"/>
<reference evidence="2 3" key="1">
    <citation type="submission" date="2020-10" db="EMBL/GenBank/DDBJ databases">
        <title>Connecting structure to function with the recovery of over 1000 high-quality activated sludge metagenome-assembled genomes encoding full-length rRNA genes using long-read sequencing.</title>
        <authorList>
            <person name="Singleton C.M."/>
            <person name="Petriglieri F."/>
            <person name="Kristensen J.M."/>
            <person name="Kirkegaard R.H."/>
            <person name="Michaelsen T.Y."/>
            <person name="Andersen M.H."/>
            <person name="Karst S.M."/>
            <person name="Dueholm M.S."/>
            <person name="Nielsen P.H."/>
            <person name="Albertsen M."/>
        </authorList>
    </citation>
    <scope>NUCLEOTIDE SEQUENCE [LARGE SCALE GENOMIC DNA]</scope>
    <source>
        <strain evidence="2">OdNE_18-Q3-R46-58_MAXAC.008</strain>
    </source>
</reference>
<keyword evidence="1" id="KW-0732">Signal</keyword>
<comment type="caution">
    <text evidence="2">The sequence shown here is derived from an EMBL/GenBank/DDBJ whole genome shotgun (WGS) entry which is preliminary data.</text>
</comment>
<proteinExistence type="predicted"/>